<dbReference type="Pfam" id="PF08284">
    <property type="entry name" value="RVP_2"/>
    <property type="match status" value="1"/>
</dbReference>
<keyword evidence="2" id="KW-1185">Reference proteome</keyword>
<dbReference type="EMBL" id="CAJVQB010011582">
    <property type="protein sequence ID" value="CAG8748809.1"/>
    <property type="molecule type" value="Genomic_DNA"/>
</dbReference>
<evidence type="ECO:0000313" key="1">
    <source>
        <dbReference type="EMBL" id="CAG8748809.1"/>
    </source>
</evidence>
<proteinExistence type="predicted"/>
<evidence type="ECO:0000313" key="2">
    <source>
        <dbReference type="Proteomes" id="UP000789901"/>
    </source>
</evidence>
<protein>
    <submittedName>
        <fullName evidence="1">14895_t:CDS:1</fullName>
    </submittedName>
</protein>
<accession>A0ABN7VBN4</accession>
<dbReference type="Gene3D" id="2.40.70.10">
    <property type="entry name" value="Acid Proteases"/>
    <property type="match status" value="1"/>
</dbReference>
<dbReference type="InterPro" id="IPR021109">
    <property type="entry name" value="Peptidase_aspartic_dom_sf"/>
</dbReference>
<sequence>MTTGPNCLRELGETEILAAANWYNDNPQKRTDEQDDLIHFEPREYDDEYASSTYSEYTIRATTLMLIYYEIQLNEKEENDDYIVIADPDNGLDEMVDEYYNELKRLYQKADPTERYPQIDRIRQFINRLKQELRELVEMEYPITIQQALKKAKVAEAAYYRGAHLSLYLLKRSYLSQKSSTNEEIGELKKAILEMVQTQNEDYQNLIYCALIAEELTRAIKATSCKSESAEKVELVDPSNNILDQPIPDVVLSALTLNSRIETPDVLSIEIMYCKATEKKYPLEVVESLPIVISKVEIPIDVKVMKAKDYTIIVGTDWLGKVKGKIDLARGVLEYEWKNEKY</sequence>
<reference evidence="1 2" key="1">
    <citation type="submission" date="2021-06" db="EMBL/GenBank/DDBJ databases">
        <authorList>
            <person name="Kallberg Y."/>
            <person name="Tangrot J."/>
            <person name="Rosling A."/>
        </authorList>
    </citation>
    <scope>NUCLEOTIDE SEQUENCE [LARGE SCALE GENOMIC DNA]</scope>
    <source>
        <strain evidence="1 2">120-4 pot B 10/14</strain>
    </source>
</reference>
<comment type="caution">
    <text evidence="1">The sequence shown here is derived from an EMBL/GenBank/DDBJ whole genome shotgun (WGS) entry which is preliminary data.</text>
</comment>
<name>A0ABN7VBN4_GIGMA</name>
<organism evidence="1 2">
    <name type="scientific">Gigaspora margarita</name>
    <dbReference type="NCBI Taxonomy" id="4874"/>
    <lineage>
        <taxon>Eukaryota</taxon>
        <taxon>Fungi</taxon>
        <taxon>Fungi incertae sedis</taxon>
        <taxon>Mucoromycota</taxon>
        <taxon>Glomeromycotina</taxon>
        <taxon>Glomeromycetes</taxon>
        <taxon>Diversisporales</taxon>
        <taxon>Gigasporaceae</taxon>
        <taxon>Gigaspora</taxon>
    </lineage>
</organism>
<dbReference type="Proteomes" id="UP000789901">
    <property type="component" value="Unassembled WGS sequence"/>
</dbReference>
<gene>
    <name evidence="1" type="ORF">GMARGA_LOCUS16157</name>
</gene>